<dbReference type="EMBL" id="FMSV02000511">
    <property type="protein sequence ID" value="SEH06890.1"/>
    <property type="molecule type" value="Genomic_DNA"/>
</dbReference>
<proteinExistence type="predicted"/>
<dbReference type="Proteomes" id="UP000236724">
    <property type="component" value="Unassembled WGS sequence"/>
</dbReference>
<dbReference type="AlphaFoldDB" id="A0A1H6F9V8"/>
<name>A0A1H6F9V8_9GAMM</name>
<organism evidence="1 2">
    <name type="scientific">Candidatus Venteria ishoeyi</name>
    <dbReference type="NCBI Taxonomy" id="1899563"/>
    <lineage>
        <taxon>Bacteria</taxon>
        <taxon>Pseudomonadati</taxon>
        <taxon>Pseudomonadota</taxon>
        <taxon>Gammaproteobacteria</taxon>
        <taxon>Thiotrichales</taxon>
        <taxon>Thiotrichaceae</taxon>
        <taxon>Venteria</taxon>
    </lineage>
</organism>
<protein>
    <submittedName>
        <fullName evidence="1">Uncharacterized protein</fullName>
    </submittedName>
</protein>
<accession>A0A1H6F9V8</accession>
<evidence type="ECO:0000313" key="1">
    <source>
        <dbReference type="EMBL" id="SEH06890.1"/>
    </source>
</evidence>
<keyword evidence="2" id="KW-1185">Reference proteome</keyword>
<gene>
    <name evidence="1" type="ORF">MBHS_02756</name>
</gene>
<sequence length="71" mass="8323">MMEAIRKIETVEDGQVHVDLPKQFWGKEVEIIVLSTPQQVTQPIMRKKSLRSCLKRYAKPDLISQKKDAWQ</sequence>
<evidence type="ECO:0000313" key="2">
    <source>
        <dbReference type="Proteomes" id="UP000236724"/>
    </source>
</evidence>
<dbReference type="RefSeq" id="WP_286019398.1">
    <property type="nucleotide sequence ID" value="NZ_FMSV02000511.1"/>
</dbReference>
<reference evidence="1 2" key="1">
    <citation type="submission" date="2016-10" db="EMBL/GenBank/DDBJ databases">
        <authorList>
            <person name="de Groot N.N."/>
        </authorList>
    </citation>
    <scope>NUCLEOTIDE SEQUENCE [LARGE SCALE GENOMIC DNA]</scope>
    <source>
        <strain evidence="1">MBHS1</strain>
    </source>
</reference>